<sequence length="111" mass="12350">MIAVTCRNGEHFSIDPVHIERVETDPDTVIHLVDRTKYVVDQGFDELLRTIQDHRASVLVLQKRLAGGTAEIADHASTVRNSSLRLERRQYSRDDGPDYSPVVPPAGADGD</sequence>
<feature type="region of interest" description="Disordered" evidence="1">
    <location>
        <begin position="83"/>
        <end position="111"/>
    </location>
</feature>
<evidence type="ECO:0000313" key="2">
    <source>
        <dbReference type="EMBL" id="SNR72661.1"/>
    </source>
</evidence>
<evidence type="ECO:0000256" key="1">
    <source>
        <dbReference type="SAM" id="MobiDB-lite"/>
    </source>
</evidence>
<accession>A0A238YPN5</accession>
<reference evidence="2 3" key="1">
    <citation type="submission" date="2017-06" db="EMBL/GenBank/DDBJ databases">
        <authorList>
            <person name="Kim H.J."/>
            <person name="Triplett B.A."/>
        </authorList>
    </citation>
    <scope>NUCLEOTIDE SEQUENCE [LARGE SCALE GENOMIC DNA]</scope>
    <source>
        <strain evidence="2 3">DSM 44272</strain>
    </source>
</reference>
<gene>
    <name evidence="2" type="ORF">SAMN06272737_12164</name>
</gene>
<proteinExistence type="predicted"/>
<dbReference type="OrthoDB" id="9799862at2"/>
<feature type="compositionally biased region" description="Basic and acidic residues" evidence="1">
    <location>
        <begin position="85"/>
        <end position="96"/>
    </location>
</feature>
<dbReference type="Pfam" id="PF06289">
    <property type="entry name" value="FlbD"/>
    <property type="match status" value="1"/>
</dbReference>
<dbReference type="EMBL" id="FZNO01000021">
    <property type="protein sequence ID" value="SNR72661.1"/>
    <property type="molecule type" value="Genomic_DNA"/>
</dbReference>
<name>A0A238YPN5_9ACTN</name>
<organism evidence="2 3">
    <name type="scientific">Blastococcus mobilis</name>
    <dbReference type="NCBI Taxonomy" id="1938746"/>
    <lineage>
        <taxon>Bacteria</taxon>
        <taxon>Bacillati</taxon>
        <taxon>Actinomycetota</taxon>
        <taxon>Actinomycetes</taxon>
        <taxon>Geodermatophilales</taxon>
        <taxon>Geodermatophilaceae</taxon>
        <taxon>Blastococcus</taxon>
    </lineage>
</organism>
<evidence type="ECO:0000313" key="3">
    <source>
        <dbReference type="Proteomes" id="UP000198403"/>
    </source>
</evidence>
<dbReference type="InterPro" id="IPR009384">
    <property type="entry name" value="SwrD-like"/>
</dbReference>
<keyword evidence="3" id="KW-1185">Reference proteome</keyword>
<dbReference type="RefSeq" id="WP_089337858.1">
    <property type="nucleotide sequence ID" value="NZ_FZNO01000021.1"/>
</dbReference>
<protein>
    <submittedName>
        <fullName evidence="2">Uncharacterized protein YlzI, FlbEa/FlbD family</fullName>
    </submittedName>
</protein>
<dbReference type="AlphaFoldDB" id="A0A238YPN5"/>
<dbReference type="Proteomes" id="UP000198403">
    <property type="component" value="Unassembled WGS sequence"/>
</dbReference>